<protein>
    <submittedName>
        <fullName evidence="1">Uncharacterized protein</fullName>
    </submittedName>
</protein>
<gene>
    <name evidence="1" type="ORF">F971_00570</name>
</gene>
<dbReference type="HOGENOM" id="CLU_3113532_0_0_6"/>
<accession>N8WF09</accession>
<dbReference type="AlphaFoldDB" id="N8WF09"/>
<comment type="caution">
    <text evidence="1">The sequence shown here is derived from an EMBL/GenBank/DDBJ whole genome shotgun (WGS) entry which is preliminary data.</text>
</comment>
<dbReference type="Proteomes" id="UP000013049">
    <property type="component" value="Unassembled WGS sequence"/>
</dbReference>
<evidence type="ECO:0000313" key="2">
    <source>
        <dbReference type="Proteomes" id="UP000013049"/>
    </source>
</evidence>
<name>N8WF09_9GAMM</name>
<evidence type="ECO:0000313" key="1">
    <source>
        <dbReference type="EMBL" id="ENU93852.1"/>
    </source>
</evidence>
<reference evidence="1 2" key="1">
    <citation type="submission" date="2013-02" db="EMBL/GenBank/DDBJ databases">
        <title>The Genome Sequence of Acinetobacter sp. NIPH 758.</title>
        <authorList>
            <consortium name="The Broad Institute Genome Sequencing Platform"/>
            <consortium name="The Broad Institute Genome Sequencing Center for Infectious Disease"/>
            <person name="Cerqueira G."/>
            <person name="Feldgarden M."/>
            <person name="Courvalin P."/>
            <person name="Perichon B."/>
            <person name="Grillot-Courvalin C."/>
            <person name="Clermont D."/>
            <person name="Rocha E."/>
            <person name="Yoon E.-J."/>
            <person name="Nemec A."/>
            <person name="Walker B."/>
            <person name="Young S.K."/>
            <person name="Zeng Q."/>
            <person name="Gargeya S."/>
            <person name="Fitzgerald M."/>
            <person name="Haas B."/>
            <person name="Abouelleil A."/>
            <person name="Alvarado L."/>
            <person name="Arachchi H.M."/>
            <person name="Berlin A.M."/>
            <person name="Chapman S.B."/>
            <person name="Dewar J."/>
            <person name="Goldberg J."/>
            <person name="Griggs A."/>
            <person name="Gujja S."/>
            <person name="Hansen M."/>
            <person name="Howarth C."/>
            <person name="Imamovic A."/>
            <person name="Larimer J."/>
            <person name="McCowan C."/>
            <person name="Murphy C."/>
            <person name="Neiman D."/>
            <person name="Pearson M."/>
            <person name="Priest M."/>
            <person name="Roberts A."/>
            <person name="Saif S."/>
            <person name="Shea T."/>
            <person name="Sisk P."/>
            <person name="Sykes S."/>
            <person name="Wortman J."/>
            <person name="Nusbaum C."/>
            <person name="Birren B."/>
        </authorList>
    </citation>
    <scope>NUCLEOTIDE SEQUENCE [LARGE SCALE GENOMIC DNA]</scope>
    <source>
        <strain evidence="1 2">NIPH 758</strain>
    </source>
</reference>
<dbReference type="EMBL" id="APPC01000009">
    <property type="protein sequence ID" value="ENU93852.1"/>
    <property type="molecule type" value="Genomic_DNA"/>
</dbReference>
<organism evidence="1 2">
    <name type="scientific">Acinetobacter vivianii</name>
    <dbReference type="NCBI Taxonomy" id="1776742"/>
    <lineage>
        <taxon>Bacteria</taxon>
        <taxon>Pseudomonadati</taxon>
        <taxon>Pseudomonadota</taxon>
        <taxon>Gammaproteobacteria</taxon>
        <taxon>Moraxellales</taxon>
        <taxon>Moraxellaceae</taxon>
        <taxon>Acinetobacter</taxon>
    </lineage>
</organism>
<proteinExistence type="predicted"/>
<sequence>MRHLTRILSMFYTIKIDIPNALTAEIHRFFVLPKERVILPIQFYDFEYPS</sequence>